<feature type="domain" description="SIS" evidence="11">
    <location>
        <begin position="37"/>
        <end position="191"/>
    </location>
</feature>
<keyword evidence="7" id="KW-0479">Metal-binding</keyword>
<comment type="similarity">
    <text evidence="4">Belongs to the SIS family. GmhA subfamily.</text>
</comment>
<evidence type="ECO:0000256" key="9">
    <source>
        <dbReference type="ARBA" id="ARBA00023235"/>
    </source>
</evidence>
<keyword evidence="6" id="KW-0963">Cytoplasm</keyword>
<proteinExistence type="inferred from homology"/>
<dbReference type="AlphaFoldDB" id="A0A6M3KTB3"/>
<reference evidence="12" key="1">
    <citation type="submission" date="2020-03" db="EMBL/GenBank/DDBJ databases">
        <title>The deep terrestrial virosphere.</title>
        <authorList>
            <person name="Holmfeldt K."/>
            <person name="Nilsson E."/>
            <person name="Simone D."/>
            <person name="Lopez-Fernandez M."/>
            <person name="Wu X."/>
            <person name="de Brujin I."/>
            <person name="Lundin D."/>
            <person name="Andersson A."/>
            <person name="Bertilsson S."/>
            <person name="Dopson M."/>
        </authorList>
    </citation>
    <scope>NUCLEOTIDE SEQUENCE</scope>
    <source>
        <strain evidence="12">MM415B02285</strain>
    </source>
</reference>
<evidence type="ECO:0000256" key="2">
    <source>
        <dbReference type="ARBA" id="ARBA00001947"/>
    </source>
</evidence>
<keyword evidence="9" id="KW-0413">Isomerase</keyword>
<dbReference type="SUPFAM" id="SSF53697">
    <property type="entry name" value="SIS domain"/>
    <property type="match status" value="1"/>
</dbReference>
<dbReference type="EC" id="5.3.1.28" evidence="5"/>
<evidence type="ECO:0000313" key="12">
    <source>
        <dbReference type="EMBL" id="QJA85072.1"/>
    </source>
</evidence>
<protein>
    <recommendedName>
        <fullName evidence="5">D-sedoheptulose-7-phosphate isomerase</fullName>
        <ecNumber evidence="5">5.3.1.28</ecNumber>
    </recommendedName>
</protein>
<dbReference type="PROSITE" id="PS51464">
    <property type="entry name" value="SIS"/>
    <property type="match status" value="1"/>
</dbReference>
<dbReference type="HAMAP" id="MF_00067">
    <property type="entry name" value="GmhA"/>
    <property type="match status" value="1"/>
</dbReference>
<evidence type="ECO:0000256" key="4">
    <source>
        <dbReference type="ARBA" id="ARBA00009894"/>
    </source>
</evidence>
<dbReference type="GO" id="GO:0097367">
    <property type="term" value="F:carbohydrate derivative binding"/>
    <property type="evidence" value="ECO:0007669"/>
    <property type="project" value="InterPro"/>
</dbReference>
<keyword evidence="10" id="KW-0119">Carbohydrate metabolism</keyword>
<dbReference type="NCBIfam" id="TIGR00441">
    <property type="entry name" value="gmhA"/>
    <property type="match status" value="1"/>
</dbReference>
<evidence type="ECO:0000256" key="7">
    <source>
        <dbReference type="ARBA" id="ARBA00022723"/>
    </source>
</evidence>
<accession>A0A6M3KTB3</accession>
<dbReference type="InterPro" id="IPR046348">
    <property type="entry name" value="SIS_dom_sf"/>
</dbReference>
<comment type="subcellular location">
    <subcellularLocation>
        <location evidence="3">Cytoplasm</location>
    </subcellularLocation>
</comment>
<dbReference type="InterPro" id="IPR004515">
    <property type="entry name" value="Phosphoheptose_Isoase"/>
</dbReference>
<dbReference type="GO" id="GO:0008968">
    <property type="term" value="F:D-sedoheptulose 7-phosphate isomerase activity"/>
    <property type="evidence" value="ECO:0007669"/>
    <property type="project" value="InterPro"/>
</dbReference>
<evidence type="ECO:0000256" key="1">
    <source>
        <dbReference type="ARBA" id="ARBA00000348"/>
    </source>
</evidence>
<dbReference type="InterPro" id="IPR001347">
    <property type="entry name" value="SIS_dom"/>
</dbReference>
<dbReference type="PANTHER" id="PTHR30390:SF6">
    <property type="entry name" value="DNAA INITIATOR-ASSOCIATING PROTEIN DIAA"/>
    <property type="match status" value="1"/>
</dbReference>
<dbReference type="GO" id="GO:1901135">
    <property type="term" value="P:carbohydrate derivative metabolic process"/>
    <property type="evidence" value="ECO:0007669"/>
    <property type="project" value="InterPro"/>
</dbReference>
<dbReference type="PANTHER" id="PTHR30390">
    <property type="entry name" value="SEDOHEPTULOSE 7-PHOSPHATE ISOMERASE / DNAA INITIATOR-ASSOCIATING FACTOR FOR REPLICATION INITIATION"/>
    <property type="match status" value="1"/>
</dbReference>
<gene>
    <name evidence="12" type="ORF">MM415B02285_0007</name>
</gene>
<evidence type="ECO:0000256" key="6">
    <source>
        <dbReference type="ARBA" id="ARBA00022490"/>
    </source>
</evidence>
<organism evidence="12">
    <name type="scientific">viral metagenome</name>
    <dbReference type="NCBI Taxonomy" id="1070528"/>
    <lineage>
        <taxon>unclassified sequences</taxon>
        <taxon>metagenomes</taxon>
        <taxon>organismal metagenomes</taxon>
    </lineage>
</organism>
<dbReference type="GO" id="GO:0005737">
    <property type="term" value="C:cytoplasm"/>
    <property type="evidence" value="ECO:0007669"/>
    <property type="project" value="UniProtKB-SubCell"/>
</dbReference>
<comment type="catalytic activity">
    <reaction evidence="1">
        <text>2 D-sedoheptulose 7-phosphate = D-glycero-alpha-D-manno-heptose 7-phosphate + D-glycero-beta-D-manno-heptose 7-phosphate</text>
        <dbReference type="Rhea" id="RHEA:27489"/>
        <dbReference type="ChEBI" id="CHEBI:57483"/>
        <dbReference type="ChEBI" id="CHEBI:60203"/>
        <dbReference type="ChEBI" id="CHEBI:60204"/>
        <dbReference type="EC" id="5.3.1.28"/>
    </reaction>
</comment>
<dbReference type="EMBL" id="MT142552">
    <property type="protein sequence ID" value="QJA85072.1"/>
    <property type="molecule type" value="Genomic_DNA"/>
</dbReference>
<evidence type="ECO:0000256" key="10">
    <source>
        <dbReference type="ARBA" id="ARBA00023277"/>
    </source>
</evidence>
<dbReference type="Gene3D" id="3.40.50.10490">
    <property type="entry name" value="Glucose-6-phosphate isomerase like protein, domain 1"/>
    <property type="match status" value="1"/>
</dbReference>
<sequence>MIKDQLLEIFDRHMSVFYDFYFSEHNLHLVTKASSAIVDCFKKNGKVFVCGNGGSASDSQHFVAELVGRFEKERKALNAIALTTNTSILTAIGNDYSFDDIFSRQVEANGTDQDILIGISTSGNSKNVIKAFDVANAKGMFTISLTGNDGGRLKEVSDLNLNIKSDNTATIQEVHITIIHAISKIVEDLSC</sequence>
<evidence type="ECO:0000256" key="8">
    <source>
        <dbReference type="ARBA" id="ARBA00022833"/>
    </source>
</evidence>
<dbReference type="GO" id="GO:0046872">
    <property type="term" value="F:metal ion binding"/>
    <property type="evidence" value="ECO:0007669"/>
    <property type="project" value="UniProtKB-KW"/>
</dbReference>
<evidence type="ECO:0000256" key="5">
    <source>
        <dbReference type="ARBA" id="ARBA00012580"/>
    </source>
</evidence>
<dbReference type="CDD" id="cd05006">
    <property type="entry name" value="SIS_GmhA"/>
    <property type="match status" value="1"/>
</dbReference>
<comment type="cofactor">
    <cofactor evidence="2">
        <name>Zn(2+)</name>
        <dbReference type="ChEBI" id="CHEBI:29105"/>
    </cofactor>
</comment>
<dbReference type="InterPro" id="IPR035461">
    <property type="entry name" value="GmhA/DiaA"/>
</dbReference>
<evidence type="ECO:0000259" key="11">
    <source>
        <dbReference type="PROSITE" id="PS51464"/>
    </source>
</evidence>
<name>A0A6M3KTB3_9ZZZZ</name>
<keyword evidence="8" id="KW-0862">Zinc</keyword>
<dbReference type="Pfam" id="PF13580">
    <property type="entry name" value="SIS_2"/>
    <property type="match status" value="1"/>
</dbReference>
<dbReference type="InterPro" id="IPR050099">
    <property type="entry name" value="SIS_GmhA/DiaA_subfam"/>
</dbReference>
<evidence type="ECO:0000256" key="3">
    <source>
        <dbReference type="ARBA" id="ARBA00004496"/>
    </source>
</evidence>